<evidence type="ECO:0000256" key="6">
    <source>
        <dbReference type="ARBA" id="ARBA00048556"/>
    </source>
</evidence>
<dbReference type="PANTHER" id="PTHR11904">
    <property type="entry name" value="METHYLTHIOADENOSINE/PURINE NUCLEOSIDE PHOSPHORYLASE"/>
    <property type="match status" value="1"/>
</dbReference>
<evidence type="ECO:0000256" key="3">
    <source>
        <dbReference type="ARBA" id="ARBA00006751"/>
    </source>
</evidence>
<dbReference type="InterPro" id="IPR035994">
    <property type="entry name" value="Nucleoside_phosphorylase_sf"/>
</dbReference>
<dbReference type="Pfam" id="PF01048">
    <property type="entry name" value="PNP_UDP_1"/>
    <property type="match status" value="1"/>
</dbReference>
<comment type="catalytic activity">
    <reaction evidence="6">
        <text>a purine 2'-deoxy-D-ribonucleoside + phosphate = a purine nucleobase + 2-deoxy-alpha-D-ribose 1-phosphate</text>
        <dbReference type="Rhea" id="RHEA:36431"/>
        <dbReference type="ChEBI" id="CHEBI:26386"/>
        <dbReference type="ChEBI" id="CHEBI:43474"/>
        <dbReference type="ChEBI" id="CHEBI:57259"/>
        <dbReference type="ChEBI" id="CHEBI:142361"/>
        <dbReference type="EC" id="2.4.2.1"/>
    </reaction>
</comment>
<protein>
    <recommendedName>
        <fullName evidence="7">Purine nucleoside phosphorylase</fullName>
        <ecNumber evidence="7">2.4.2.1</ecNumber>
    </recommendedName>
    <alternativeName>
        <fullName evidence="7">Inosine-guanosine phosphorylase</fullName>
    </alternativeName>
</protein>
<gene>
    <name evidence="10" type="ORF">EIO64_11020</name>
</gene>
<feature type="binding site" evidence="8">
    <location>
        <position position="63"/>
    </location>
    <ligand>
        <name>phosphate</name>
        <dbReference type="ChEBI" id="CHEBI:43474"/>
    </ligand>
</feature>
<comment type="function">
    <text evidence="1">The purine nucleoside phosphorylases catalyze the phosphorolytic breakdown of the N-glycosidic bond in the beta-(deoxy)ribonucleoside molecules, with the formation of the corresponding free purine bases and pentose-1-phosphate. Cleaves guanosine, inosine, 2'-deoxyguanosine and 2'-deoxyinosine.</text>
</comment>
<dbReference type="Gene3D" id="3.40.50.1580">
    <property type="entry name" value="Nucleoside phosphorylase domain"/>
    <property type="match status" value="1"/>
</dbReference>
<dbReference type="GO" id="GO:0009116">
    <property type="term" value="P:nucleoside metabolic process"/>
    <property type="evidence" value="ECO:0007669"/>
    <property type="project" value="InterPro"/>
</dbReference>
<dbReference type="GO" id="GO:0005737">
    <property type="term" value="C:cytoplasm"/>
    <property type="evidence" value="ECO:0007669"/>
    <property type="project" value="TreeGrafter"/>
</dbReference>
<dbReference type="Proteomes" id="UP000298642">
    <property type="component" value="Chromosome"/>
</dbReference>
<dbReference type="GO" id="GO:0004731">
    <property type="term" value="F:purine-nucleoside phosphorylase activity"/>
    <property type="evidence" value="ECO:0007669"/>
    <property type="project" value="UniProtKB-EC"/>
</dbReference>
<keyword evidence="4 7" id="KW-0328">Glycosyltransferase</keyword>
<accession>A0A4D7AQ34</accession>
<proteinExistence type="inferred from homology"/>
<dbReference type="NCBIfam" id="NF006054">
    <property type="entry name" value="PRK08202.1"/>
    <property type="match status" value="1"/>
</dbReference>
<comment type="similarity">
    <text evidence="3 7">Belongs to the PNP/MTAP phosphorylase family.</text>
</comment>
<evidence type="ECO:0000256" key="5">
    <source>
        <dbReference type="ARBA" id="ARBA00022679"/>
    </source>
</evidence>
<evidence type="ECO:0000256" key="7">
    <source>
        <dbReference type="PIRNR" id="PIRNR000477"/>
    </source>
</evidence>
<evidence type="ECO:0000256" key="2">
    <source>
        <dbReference type="ARBA" id="ARBA00005058"/>
    </source>
</evidence>
<dbReference type="KEGG" id="obj:EIO64_11020"/>
<dbReference type="AlphaFoldDB" id="A0A4D7AQ34"/>
<dbReference type="InterPro" id="IPR011270">
    <property type="entry name" value="Pur_Nuc_Pase_Ino/Guo-sp"/>
</dbReference>
<evidence type="ECO:0000313" key="10">
    <source>
        <dbReference type="EMBL" id="QCI59683.1"/>
    </source>
</evidence>
<dbReference type="PANTHER" id="PTHR11904:SF9">
    <property type="entry name" value="PURINE NUCLEOSIDE PHOSPHORYLASE-RELATED"/>
    <property type="match status" value="1"/>
</dbReference>
<evidence type="ECO:0000256" key="1">
    <source>
        <dbReference type="ARBA" id="ARBA00002678"/>
    </source>
</evidence>
<name>A0A4D7AQ34_9FIRM</name>
<keyword evidence="5 7" id="KW-0808">Transferase</keyword>
<evidence type="ECO:0000256" key="4">
    <source>
        <dbReference type="ARBA" id="ARBA00022676"/>
    </source>
</evidence>
<feature type="binding site" evidence="8">
    <location>
        <position position="115"/>
    </location>
    <ligand>
        <name>phosphate</name>
        <dbReference type="ChEBI" id="CHEBI:43474"/>
    </ligand>
</feature>
<dbReference type="InterPro" id="IPR011268">
    <property type="entry name" value="Purine_phosphorylase"/>
</dbReference>
<dbReference type="UniPathway" id="UPA00606"/>
<reference evidence="11" key="1">
    <citation type="submission" date="2018-12" db="EMBL/GenBank/DDBJ databases">
        <title>Dusodibacter welbiota gen. nov., sp. nov., isolated from human faeces and emended description of the Oscillibacter genus.</title>
        <authorList>
            <person name="Le Roy T."/>
            <person name="Van der Smissen P."/>
            <person name="Delzenne N."/>
            <person name="Muccioli G."/>
            <person name="Collet J.F."/>
            <person name="Cani P.D."/>
        </authorList>
    </citation>
    <scope>NUCLEOTIDE SEQUENCE [LARGE SCALE GENOMIC DNA]</scope>
    <source>
        <strain evidence="11">J115</strain>
    </source>
</reference>
<evidence type="ECO:0000313" key="11">
    <source>
        <dbReference type="Proteomes" id="UP000298642"/>
    </source>
</evidence>
<keyword evidence="11" id="KW-1185">Reference proteome</keyword>
<dbReference type="EC" id="2.4.2.1" evidence="7"/>
<dbReference type="PIRSF" id="PIRSF000477">
    <property type="entry name" value="PurNPase"/>
    <property type="match status" value="1"/>
</dbReference>
<dbReference type="InterPro" id="IPR000845">
    <property type="entry name" value="Nucleoside_phosphorylase_d"/>
</dbReference>
<evidence type="ECO:0000256" key="8">
    <source>
        <dbReference type="PIRSR" id="PIRSR000477-2"/>
    </source>
</evidence>
<sequence length="274" mass="29408">MEYTFAQYQESAQALRDRLGAFRPRCLLILGSGLGSLGNEVESPIAVPYEDVPHMKRSTAPDHAGRFVFGRLAGQDVAVMQGRLHTYEGWSFEDVSYPVRVLRLLGAETLVVTNAAGTVNTAFSAGDIMLITDHIKLFGVSPLCGPNLEEFGPRFPDMSHVYTPRLQDTAREAAEELSIPLRQGVYMYFPGPQYETPAEVRAARALGADAVGMSTVPEAIVAAHCGMDVLGFTLCTNMGAGVLDQPLSSDEVLAAAATAGPRFSALVKACLARL</sequence>
<feature type="domain" description="Nucleoside phosphorylase" evidence="9">
    <location>
        <begin position="28"/>
        <end position="272"/>
    </location>
</feature>
<feature type="binding site" evidence="8">
    <location>
        <position position="237"/>
    </location>
    <ligand>
        <name>a purine D-ribonucleoside</name>
        <dbReference type="ChEBI" id="CHEBI:142355"/>
    </ligand>
</feature>
<dbReference type="CDD" id="cd09009">
    <property type="entry name" value="PNP-EcPNPII_like"/>
    <property type="match status" value="1"/>
</dbReference>
<comment type="pathway">
    <text evidence="2 7">Purine metabolism; purine nucleoside salvage.</text>
</comment>
<evidence type="ECO:0000259" key="9">
    <source>
        <dbReference type="Pfam" id="PF01048"/>
    </source>
</evidence>
<feature type="binding site" evidence="8">
    <location>
        <position position="214"/>
    </location>
    <ligand>
        <name>phosphate</name>
        <dbReference type="ChEBI" id="CHEBI:43474"/>
    </ligand>
</feature>
<feature type="binding site" evidence="8">
    <location>
        <begin position="83"/>
        <end position="85"/>
    </location>
    <ligand>
        <name>phosphate</name>
        <dbReference type="ChEBI" id="CHEBI:43474"/>
    </ligand>
</feature>
<organism evidence="10 11">
    <name type="scientific">Dysosmobacter welbionis</name>
    <dbReference type="NCBI Taxonomy" id="2093857"/>
    <lineage>
        <taxon>Bacteria</taxon>
        <taxon>Bacillati</taxon>
        <taxon>Bacillota</taxon>
        <taxon>Clostridia</taxon>
        <taxon>Eubacteriales</taxon>
        <taxon>Oscillospiraceae</taxon>
        <taxon>Dysosmobacter</taxon>
    </lineage>
</organism>
<feature type="binding site" evidence="8">
    <location>
        <position position="32"/>
    </location>
    <ligand>
        <name>phosphate</name>
        <dbReference type="ChEBI" id="CHEBI:43474"/>
    </ligand>
</feature>
<dbReference type="RefSeq" id="WP_136891354.1">
    <property type="nucleotide sequence ID" value="NZ_CP034413.3"/>
</dbReference>
<dbReference type="NCBIfam" id="TIGR01697">
    <property type="entry name" value="PNPH-PUNA-XAPA"/>
    <property type="match status" value="1"/>
</dbReference>
<dbReference type="NCBIfam" id="TIGR01700">
    <property type="entry name" value="PNPH"/>
    <property type="match status" value="1"/>
</dbReference>
<dbReference type="EMBL" id="CP034413">
    <property type="protein sequence ID" value="QCI59683.1"/>
    <property type="molecule type" value="Genomic_DNA"/>
</dbReference>
<feature type="binding site" evidence="8">
    <location>
        <position position="195"/>
    </location>
    <ligand>
        <name>a purine D-ribonucleoside</name>
        <dbReference type="ChEBI" id="CHEBI:142355"/>
    </ligand>
</feature>
<dbReference type="SUPFAM" id="SSF53167">
    <property type="entry name" value="Purine and uridine phosphorylases"/>
    <property type="match status" value="1"/>
</dbReference>